<dbReference type="InterPro" id="IPR014710">
    <property type="entry name" value="RmlC-like_jellyroll"/>
</dbReference>
<evidence type="ECO:0000256" key="1">
    <source>
        <dbReference type="SAM" id="MobiDB-lite"/>
    </source>
</evidence>
<dbReference type="SUPFAM" id="SSF51206">
    <property type="entry name" value="cAMP-binding domain-like"/>
    <property type="match status" value="1"/>
</dbReference>
<keyword evidence="2" id="KW-0472">Membrane</keyword>
<gene>
    <name evidence="4" type="ORF">Pma05_41150</name>
</gene>
<feature type="compositionally biased region" description="Low complexity" evidence="1">
    <location>
        <begin position="975"/>
        <end position="996"/>
    </location>
</feature>
<feature type="domain" description="Cyclic nucleotide-binding" evidence="3">
    <location>
        <begin position="477"/>
        <end position="556"/>
    </location>
</feature>
<feature type="transmembrane region" description="Helical" evidence="2">
    <location>
        <begin position="288"/>
        <end position="311"/>
    </location>
</feature>
<name>A0ABQ4ESB3_9ACTN</name>
<evidence type="ECO:0000256" key="2">
    <source>
        <dbReference type="SAM" id="Phobius"/>
    </source>
</evidence>
<dbReference type="PROSITE" id="PS50042">
    <property type="entry name" value="CNMP_BINDING_3"/>
    <property type="match status" value="1"/>
</dbReference>
<feature type="transmembrane region" description="Helical" evidence="2">
    <location>
        <begin position="190"/>
        <end position="211"/>
    </location>
</feature>
<feature type="compositionally biased region" description="Pro residues" evidence="1">
    <location>
        <begin position="997"/>
        <end position="1015"/>
    </location>
</feature>
<feature type="region of interest" description="Disordered" evidence="1">
    <location>
        <begin position="692"/>
        <end position="737"/>
    </location>
</feature>
<feature type="region of interest" description="Disordered" evidence="1">
    <location>
        <begin position="912"/>
        <end position="1040"/>
    </location>
</feature>
<feature type="transmembrane region" description="Helical" evidence="2">
    <location>
        <begin position="746"/>
        <end position="766"/>
    </location>
</feature>
<evidence type="ECO:0000313" key="4">
    <source>
        <dbReference type="EMBL" id="GIG97542.1"/>
    </source>
</evidence>
<dbReference type="SMART" id="SM00100">
    <property type="entry name" value="cNMP"/>
    <property type="match status" value="1"/>
</dbReference>
<feature type="compositionally biased region" description="Low complexity" evidence="1">
    <location>
        <begin position="929"/>
        <end position="954"/>
    </location>
</feature>
<organism evidence="4 5">
    <name type="scientific">Plantactinospora mayteni</name>
    <dbReference type="NCBI Taxonomy" id="566021"/>
    <lineage>
        <taxon>Bacteria</taxon>
        <taxon>Bacillati</taxon>
        <taxon>Actinomycetota</taxon>
        <taxon>Actinomycetes</taxon>
        <taxon>Micromonosporales</taxon>
        <taxon>Micromonosporaceae</taxon>
        <taxon>Plantactinospora</taxon>
    </lineage>
</organism>
<dbReference type="RefSeq" id="WP_203859015.1">
    <property type="nucleotide sequence ID" value="NZ_BAAAZQ010000011.1"/>
</dbReference>
<evidence type="ECO:0000259" key="3">
    <source>
        <dbReference type="PROSITE" id="PS50042"/>
    </source>
</evidence>
<reference evidence="4 5" key="1">
    <citation type="submission" date="2021-01" db="EMBL/GenBank/DDBJ databases">
        <title>Whole genome shotgun sequence of Plantactinospora mayteni NBRC 109088.</title>
        <authorList>
            <person name="Komaki H."/>
            <person name="Tamura T."/>
        </authorList>
    </citation>
    <scope>NUCLEOTIDE SEQUENCE [LARGE SCALE GENOMIC DNA]</scope>
    <source>
        <strain evidence="4 5">NBRC 109088</strain>
    </source>
</reference>
<dbReference type="InterPro" id="IPR018490">
    <property type="entry name" value="cNMP-bd_dom_sf"/>
</dbReference>
<keyword evidence="2" id="KW-1133">Transmembrane helix</keyword>
<feature type="transmembrane region" description="Helical" evidence="2">
    <location>
        <begin position="223"/>
        <end position="241"/>
    </location>
</feature>
<feature type="transmembrane region" description="Helical" evidence="2">
    <location>
        <begin position="383"/>
        <end position="405"/>
    </location>
</feature>
<dbReference type="EMBL" id="BONX01000026">
    <property type="protein sequence ID" value="GIG97542.1"/>
    <property type="molecule type" value="Genomic_DNA"/>
</dbReference>
<dbReference type="Gene3D" id="2.60.120.10">
    <property type="entry name" value="Jelly Rolls"/>
    <property type="match status" value="1"/>
</dbReference>
<accession>A0ABQ4ESB3</accession>
<dbReference type="InterPro" id="IPR000595">
    <property type="entry name" value="cNMP-bd_dom"/>
</dbReference>
<feature type="compositionally biased region" description="Pro residues" evidence="1">
    <location>
        <begin position="955"/>
        <end position="974"/>
    </location>
</feature>
<evidence type="ECO:0000313" key="5">
    <source>
        <dbReference type="Proteomes" id="UP000621500"/>
    </source>
</evidence>
<feature type="transmembrane region" description="Helical" evidence="2">
    <location>
        <begin position="323"/>
        <end position="345"/>
    </location>
</feature>
<dbReference type="Proteomes" id="UP000621500">
    <property type="component" value="Unassembled WGS sequence"/>
</dbReference>
<sequence length="1137" mass="118814">MAVVESRVSVWEALAGRAPGSPLGPADSGLWTAVVERLNPARARPVLRPGIERAELVSVRGVSYVMLRSPDSRGDACYLRLSPEEWRLAELMDGSRTVARLVAEFARIAGRLAPDQVTRVVADLAGNRMLAELPVDAFRPLDRVHRRPWPLRLGRGLVAAAKGQRTVVADVDWLVDLAYRAGGRLLFTRVAAGLLGAVAVAGLLLFGWTWWAGDQSLFLTDGSYAVGAAVLVGLNVFALACHELGHALATKHAGRRVPAAGFLVYFGIPSVFVDTTDVWMAGRRARMLTTAAGPAAGLILAGLAQLVGLLVPEWAPWTFKLAFAWYLNALFNLNPFLALDGYYLLMDWLEIPNLRARGLSYVLARLRRRPPSWAQLDREGRIVALYGTLAVLWLVIAVNLGWRIWTDRVGGLVLGLWRSGWPARLLLVAVVAGLAAPLVYLTAGWLARRVRRVRARWAERRQRLDLPRRLDALRSSPLGRLPEATLTELAQRARWVRPRTGEHLVFAGAAQSTVFLVVDGAMEGRRPGDPGGLVRQRLGPGGVIGLASALTGAPAALDWHTAGTVLLGLPTSAVVAGVGPLPGPPPADRAEAEALFAEAPALRGLSPEDRLGLVAGALVSTVAAGEPIVLAGANDAVVVESGVIELPDGTQLRRGTLIGPAGEGEPGTVATARTPVRVWALPAVTGLPLLFGTPGATPPAPERATPGSAPRVGVHPDGGYPPLAAPPGPPPPGADPDVDRRFERKLWWLVLLLLLLALLSAASNLIPGPAWAEMPDDRALLAADSGRVEATVHGRSVWLAEGDRLYVSEGDQIRVPARSRAVLTFRGGGTAVFCAGSRAVLGPLWSDGGRTVDPHGRLTLHTGRMLADTESPSSAFAPLSLLVDRTGGGISNRGAARYAAWPRGIEVATGEVRVTGVRQPEDRRPLACGAGTTPDGTGSSPTGTPGDPESTTPGLPTPSPSPTASPSTPGPTPSTPGSTPTQTASTPGTTPTTTGPPRTPPRTTPPPTTAAPTTPPRDTVGPTFSGVFAKPTSISRPSCSGNGVATIGGSVADNVTPAAEIKVSASWSFGAGEGGSVQLERSGASFQGDVVVPYTRANNGGGPVRVDIQAVDAAGNPSGSELTITLEACGGTIVRSS</sequence>
<feature type="compositionally biased region" description="Pro residues" evidence="1">
    <location>
        <begin position="723"/>
        <end position="734"/>
    </location>
</feature>
<proteinExistence type="predicted"/>
<protein>
    <recommendedName>
        <fullName evidence="3">Cyclic nucleotide-binding domain-containing protein</fullName>
    </recommendedName>
</protein>
<comment type="caution">
    <text evidence="4">The sequence shown here is derived from an EMBL/GenBank/DDBJ whole genome shotgun (WGS) entry which is preliminary data.</text>
</comment>
<keyword evidence="2" id="KW-0812">Transmembrane</keyword>
<dbReference type="CDD" id="cd00038">
    <property type="entry name" value="CAP_ED"/>
    <property type="match status" value="1"/>
</dbReference>
<feature type="transmembrane region" description="Helical" evidence="2">
    <location>
        <begin position="425"/>
        <end position="447"/>
    </location>
</feature>
<keyword evidence="5" id="KW-1185">Reference proteome</keyword>